<evidence type="ECO:0000313" key="1">
    <source>
        <dbReference type="EMBL" id="QJA73395.1"/>
    </source>
</evidence>
<name>A0A6M3JXN4_9ZZZZ</name>
<organism evidence="1">
    <name type="scientific">viral metagenome</name>
    <dbReference type="NCBI Taxonomy" id="1070528"/>
    <lineage>
        <taxon>unclassified sequences</taxon>
        <taxon>metagenomes</taxon>
        <taxon>organismal metagenomes</taxon>
    </lineage>
</organism>
<dbReference type="EMBL" id="MT142024">
    <property type="protein sequence ID" value="QJA73395.1"/>
    <property type="molecule type" value="Genomic_DNA"/>
</dbReference>
<reference evidence="1" key="1">
    <citation type="submission" date="2020-03" db="EMBL/GenBank/DDBJ databases">
        <title>The deep terrestrial virosphere.</title>
        <authorList>
            <person name="Holmfeldt K."/>
            <person name="Nilsson E."/>
            <person name="Simone D."/>
            <person name="Lopez-Fernandez M."/>
            <person name="Wu X."/>
            <person name="de Brujin I."/>
            <person name="Lundin D."/>
            <person name="Andersson A."/>
            <person name="Bertilsson S."/>
            <person name="Dopson M."/>
        </authorList>
    </citation>
    <scope>NUCLEOTIDE SEQUENCE</scope>
    <source>
        <strain evidence="1">MM415A02385</strain>
    </source>
</reference>
<protein>
    <submittedName>
        <fullName evidence="1">Uncharacterized protein</fullName>
    </submittedName>
</protein>
<gene>
    <name evidence="1" type="ORF">MM415A02385_0002</name>
</gene>
<proteinExistence type="predicted"/>
<accession>A0A6M3JXN4</accession>
<sequence>MCRPCHKQSDLSLSGIGYCRTCRKREAQSCPHPERAVHWSGECLAWEPAQSRYDERTEMVGEGFHNRREYQRYCEDCRDRERRERAGAPDS</sequence>
<dbReference type="AlphaFoldDB" id="A0A6M3JXN4"/>